<feature type="region of interest" description="Disordered" evidence="1">
    <location>
        <begin position="328"/>
        <end position="363"/>
    </location>
</feature>
<feature type="compositionally biased region" description="Low complexity" evidence="1">
    <location>
        <begin position="207"/>
        <end position="226"/>
    </location>
</feature>
<feature type="compositionally biased region" description="Basic residues" evidence="1">
    <location>
        <begin position="329"/>
        <end position="343"/>
    </location>
</feature>
<name>A0A9X6RPD7_HYPEX</name>
<organism evidence="2 3">
    <name type="scientific">Hypsibius exemplaris</name>
    <name type="common">Freshwater tardigrade</name>
    <dbReference type="NCBI Taxonomy" id="2072580"/>
    <lineage>
        <taxon>Eukaryota</taxon>
        <taxon>Metazoa</taxon>
        <taxon>Ecdysozoa</taxon>
        <taxon>Tardigrada</taxon>
        <taxon>Eutardigrada</taxon>
        <taxon>Parachela</taxon>
        <taxon>Hypsibioidea</taxon>
        <taxon>Hypsibiidae</taxon>
        <taxon>Hypsibius</taxon>
    </lineage>
</organism>
<dbReference type="AlphaFoldDB" id="A0A9X6RPD7"/>
<evidence type="ECO:0000313" key="3">
    <source>
        <dbReference type="Proteomes" id="UP000192578"/>
    </source>
</evidence>
<dbReference type="EMBL" id="MTYJ01000702">
    <property type="protein sequence ID" value="OWA55368.1"/>
    <property type="molecule type" value="Genomic_DNA"/>
</dbReference>
<dbReference type="Proteomes" id="UP000192578">
    <property type="component" value="Unassembled WGS sequence"/>
</dbReference>
<feature type="compositionally biased region" description="Gly residues" evidence="1">
    <location>
        <begin position="240"/>
        <end position="250"/>
    </location>
</feature>
<gene>
    <name evidence="2" type="ORF">BV898_19752</name>
</gene>
<comment type="caution">
    <text evidence="2">The sequence shown here is derived from an EMBL/GenBank/DDBJ whole genome shotgun (WGS) entry which is preliminary data.</text>
</comment>
<feature type="region of interest" description="Disordered" evidence="1">
    <location>
        <begin position="200"/>
        <end position="256"/>
    </location>
</feature>
<accession>A0A9X6RPD7</accession>
<evidence type="ECO:0000256" key="1">
    <source>
        <dbReference type="SAM" id="MobiDB-lite"/>
    </source>
</evidence>
<sequence length="449" mass="48982">MLVLPPTSARLCRTSRRTTSLHRVGTAAFTARGASTTRPPVARALVEPCTQLRVQPLTSATQRSGATVVGEKRCMKSFPLGGRDSATFLPCWAPPTSPWDLTDPPSTPLRLHTGIHFSSSDSTSVSLTHTGFSLWSMHTSPPPPRRFDAAPIHHTRGAPAPYGSFRYDALIARADFQLRRCTPAGPTTTPSVSLVHLGKSTRQRQNTHTVTASTTRSRSRSHTPSQHAHRQAAALTRAGKGPGPGGGWAGDGRRGFAPRHTASPPCPLLATLAPPTPGERSTARRLQHVSCRVPHARRLSCPPRRSFSSRLKFLRTLRTNALLPDCRAHAHPNRRPVGTRRRPRTEQVPGIGPRPGDARRTRWSLDVPSGVGTAWPRCFIRGGGGLPLPPPPVDCLRSVVNRTRPSRRTGPWRCRNVSTSAFHLPYLTMSPTHPSTIRPHPAGFNFTFR</sequence>
<proteinExistence type="predicted"/>
<evidence type="ECO:0000313" key="2">
    <source>
        <dbReference type="EMBL" id="OWA55368.1"/>
    </source>
</evidence>
<keyword evidence="3" id="KW-1185">Reference proteome</keyword>
<reference evidence="3" key="1">
    <citation type="submission" date="2017-01" db="EMBL/GenBank/DDBJ databases">
        <title>Comparative genomics of anhydrobiosis in the tardigrade Hypsibius dujardini.</title>
        <authorList>
            <person name="Yoshida Y."/>
            <person name="Koutsovoulos G."/>
            <person name="Laetsch D."/>
            <person name="Stevens L."/>
            <person name="Kumar S."/>
            <person name="Horikawa D."/>
            <person name="Ishino K."/>
            <person name="Komine S."/>
            <person name="Tomita M."/>
            <person name="Blaxter M."/>
            <person name="Arakawa K."/>
        </authorList>
    </citation>
    <scope>NUCLEOTIDE SEQUENCE [LARGE SCALE GENOMIC DNA]</scope>
    <source>
        <strain evidence="3">Z151</strain>
    </source>
</reference>
<protein>
    <submittedName>
        <fullName evidence="2">Uncharacterized protein</fullName>
    </submittedName>
</protein>